<keyword evidence="3" id="KW-1185">Reference proteome</keyword>
<dbReference type="AlphaFoldDB" id="F4RTC2"/>
<organism evidence="3">
    <name type="scientific">Melampsora larici-populina (strain 98AG31 / pathotype 3-4-7)</name>
    <name type="common">Poplar leaf rust fungus</name>
    <dbReference type="NCBI Taxonomy" id="747676"/>
    <lineage>
        <taxon>Eukaryota</taxon>
        <taxon>Fungi</taxon>
        <taxon>Dikarya</taxon>
        <taxon>Basidiomycota</taxon>
        <taxon>Pucciniomycotina</taxon>
        <taxon>Pucciniomycetes</taxon>
        <taxon>Pucciniales</taxon>
        <taxon>Melampsoraceae</taxon>
        <taxon>Melampsora</taxon>
    </lineage>
</organism>
<dbReference type="GeneID" id="18923482"/>
<dbReference type="VEuPathDB" id="FungiDB:MELLADRAFT_108515"/>
<dbReference type="EMBL" id="GL883119">
    <property type="protein sequence ID" value="EGG04370.1"/>
    <property type="molecule type" value="Genomic_DNA"/>
</dbReference>
<dbReference type="HOGENOM" id="CLU_1496550_0_0_1"/>
<proteinExistence type="predicted"/>
<evidence type="ECO:0000256" key="1">
    <source>
        <dbReference type="SAM" id="SignalP"/>
    </source>
</evidence>
<evidence type="ECO:0000313" key="3">
    <source>
        <dbReference type="Proteomes" id="UP000001072"/>
    </source>
</evidence>
<sequence length="180" mass="20562">MISRRFDCFLIVFSLIWFAGLTSAATSFAANVKYCPIKSKKSITDEIKSLTEEVTNMNDYVSKLADSKDRDELLDVAYKAICSEYMQNASRLRLFRKAKQKSKTSYEKIKPLIDQIVILLQDFIIDPSKAVEHASDLAKAITKIRGEAKPRKKFLLGHMILLLIEVNTDQDYGFFLCNSF</sequence>
<feature type="signal peptide" evidence="1">
    <location>
        <begin position="1"/>
        <end position="24"/>
    </location>
</feature>
<protein>
    <submittedName>
        <fullName evidence="2">Secreted protein</fullName>
    </submittedName>
</protein>
<name>F4RTC2_MELLP</name>
<accession>F4RTC2</accession>
<reference evidence="3" key="1">
    <citation type="journal article" date="2011" name="Proc. Natl. Acad. Sci. U.S.A.">
        <title>Obligate biotrophy features unraveled by the genomic analysis of rust fungi.</title>
        <authorList>
            <person name="Duplessis S."/>
            <person name="Cuomo C.A."/>
            <person name="Lin Y.-C."/>
            <person name="Aerts A."/>
            <person name="Tisserant E."/>
            <person name="Veneault-Fourrey C."/>
            <person name="Joly D.L."/>
            <person name="Hacquard S."/>
            <person name="Amselem J."/>
            <person name="Cantarel B.L."/>
            <person name="Chiu R."/>
            <person name="Coutinho P.M."/>
            <person name="Feau N."/>
            <person name="Field M."/>
            <person name="Frey P."/>
            <person name="Gelhaye E."/>
            <person name="Goldberg J."/>
            <person name="Grabherr M.G."/>
            <person name="Kodira C.D."/>
            <person name="Kohler A."/>
            <person name="Kuees U."/>
            <person name="Lindquist E.A."/>
            <person name="Lucas S.M."/>
            <person name="Mago R."/>
            <person name="Mauceli E."/>
            <person name="Morin E."/>
            <person name="Murat C."/>
            <person name="Pangilinan J.L."/>
            <person name="Park R."/>
            <person name="Pearson M."/>
            <person name="Quesneville H."/>
            <person name="Rouhier N."/>
            <person name="Sakthikumar S."/>
            <person name="Salamov A.A."/>
            <person name="Schmutz J."/>
            <person name="Selles B."/>
            <person name="Shapiro H."/>
            <person name="Tanguay P."/>
            <person name="Tuskan G.A."/>
            <person name="Henrissat B."/>
            <person name="Van de Peer Y."/>
            <person name="Rouze P."/>
            <person name="Ellis J.G."/>
            <person name="Dodds P.N."/>
            <person name="Schein J.E."/>
            <person name="Zhong S."/>
            <person name="Hamelin R.C."/>
            <person name="Grigoriev I.V."/>
            <person name="Szabo L.J."/>
            <person name="Martin F."/>
        </authorList>
    </citation>
    <scope>NUCLEOTIDE SEQUENCE [LARGE SCALE GENOMIC DNA]</scope>
    <source>
        <strain evidence="3">98AG31 / pathotype 3-4-7</strain>
    </source>
</reference>
<keyword evidence="1" id="KW-0732">Signal</keyword>
<dbReference type="InParanoid" id="F4RTC2"/>
<dbReference type="OrthoDB" id="10386961at2759"/>
<dbReference type="RefSeq" id="XP_007412499.1">
    <property type="nucleotide sequence ID" value="XM_007412437.1"/>
</dbReference>
<evidence type="ECO:0000313" key="2">
    <source>
        <dbReference type="EMBL" id="EGG04370.1"/>
    </source>
</evidence>
<gene>
    <name evidence="2" type="ORF">MELLADRAFT_108515</name>
</gene>
<dbReference type="Proteomes" id="UP000001072">
    <property type="component" value="Unassembled WGS sequence"/>
</dbReference>
<dbReference type="KEGG" id="mlr:MELLADRAFT_108515"/>
<feature type="chain" id="PRO_5003321008" evidence="1">
    <location>
        <begin position="25"/>
        <end position="180"/>
    </location>
</feature>